<feature type="compositionally biased region" description="Basic and acidic residues" evidence="1">
    <location>
        <begin position="417"/>
        <end position="440"/>
    </location>
</feature>
<dbReference type="Gene3D" id="3.10.50.90">
    <property type="match status" value="4"/>
</dbReference>
<keyword evidence="4" id="KW-1185">Reference proteome</keyword>
<organism evidence="3 4">
    <name type="scientific">Streptococcus parauberis KRS-02083</name>
    <dbReference type="NCBI Taxonomy" id="1207545"/>
    <lineage>
        <taxon>Bacteria</taxon>
        <taxon>Bacillati</taxon>
        <taxon>Bacillota</taxon>
        <taxon>Bacilli</taxon>
        <taxon>Lactobacillales</taxon>
        <taxon>Streptococcaceae</taxon>
        <taxon>Streptococcus</taxon>
    </lineage>
</organism>
<name>A0ABN0ISR5_9STRE</name>
<keyword evidence="2" id="KW-0732">Signal</keyword>
<dbReference type="PROSITE" id="PS51257">
    <property type="entry name" value="PROKAR_LIPOPROTEIN"/>
    <property type="match status" value="1"/>
</dbReference>
<dbReference type="RefSeq" id="WP_003107996.1">
    <property type="nucleotide sequence ID" value="NZ_ALYM01000002.1"/>
</dbReference>
<proteinExistence type="predicted"/>
<protein>
    <submittedName>
        <fullName evidence="3">Histidine triad protein</fullName>
    </submittedName>
</protein>
<dbReference type="InterPro" id="IPR023832">
    <property type="entry name" value="His_triad_protein"/>
</dbReference>
<feature type="chain" id="PRO_5045788455" evidence="2">
    <location>
        <begin position="22"/>
        <end position="816"/>
    </location>
</feature>
<evidence type="ECO:0000256" key="1">
    <source>
        <dbReference type="SAM" id="MobiDB-lite"/>
    </source>
</evidence>
<accession>A0ABN0ISR5</accession>
<feature type="region of interest" description="Disordered" evidence="1">
    <location>
        <begin position="291"/>
        <end position="326"/>
    </location>
</feature>
<feature type="compositionally biased region" description="Basic and acidic residues" evidence="1">
    <location>
        <begin position="152"/>
        <end position="169"/>
    </location>
</feature>
<comment type="caution">
    <text evidence="3">The sequence shown here is derived from an EMBL/GenBank/DDBJ whole genome shotgun (WGS) entry which is preliminary data.</text>
</comment>
<evidence type="ECO:0000313" key="4">
    <source>
        <dbReference type="Proteomes" id="UP000011769"/>
    </source>
</evidence>
<dbReference type="Proteomes" id="UP000011769">
    <property type="component" value="Unassembled WGS sequence"/>
</dbReference>
<sequence length="816" mass="90572">MNKKKMIGTGAVLALLFSACGYELGQFQAQHVKENSVSYVDADKASKNYKIKQAADRSPDDISKEEGISAEQIVVKITDKGYVTSHGDHYHYYNGKVPYNAIISEELLMKDQNYVFNKADVVNEVKDGYIIKVDGKYYLYLKEGSKKENIRSKEQIAEQSRKGRKEAEKNGYGSASENGSKSGGHVAASRQEIKAAKSQGRYTTDDGYIFNPNDVLEDTGDAYIVPHGNHFHYIPKAELSASELGAAQAVWAAKSGKGAGHKAGTGGASIPIPVSNGGNWAPAPNGGDHSNAPIYYPSVPNSPIPAPHHTGGGDHGHKPNQPAPVVDKNHVSYHELLQKLYKQPANKRHREDDGLVFDPNQVTKLTSRGYVIPHGNHWHVVPESQLSPLEIYLARMHLAGQSQVDKATAEKLLGLETPKKPESPKPVDHKPELPKGKDGKINLVNGSIKKTKQGNDGKPYTTDDGYQFSVDSIKSYDEEGIIADHEGHEHYIPYSELEDSELKQVQDSINAKNSKIEKIEASHYSKEEIAKKLQFLSLQTNVPIDKFKVTGDKIIIPHGNHTHTAEMKNVPSAINPDQFDDQEEYKTTLLQLKMGKAKLDYQTEDVIRSGSDLIIYLKDGSQKTISLNDIKLPIDYKEVDFVEIHNQKQLEQKKYDYIAQQYHVSLRDLHVSGDVVSVANKPTVSLKLVNINDPIIYTLKDVAQPMPENKEGKETSLPSQPEETSSEETQDVPIAADPVDKAEVAEEKVDIDNYDEQMQALASRYGLDQATFQNRLTQLAFKYGVSIGNIQFSQYLLFNSNGRAVTYDIINQQEVQ</sequence>
<dbReference type="InterPro" id="IPR037228">
    <property type="entry name" value="PhtA_dom_sf"/>
</dbReference>
<reference evidence="3 4" key="1">
    <citation type="journal article" date="2013" name="PLoS ONE">
        <title>Comparative Genomic Characterization of Three Streptococcus parauberis Strains in Fish Pathogen, as Assessed by Wide-Genome Analyses.</title>
        <authorList>
            <person name="Nho S.W."/>
            <person name="Hikima J."/>
            <person name="Park S.B."/>
            <person name="Jang H.B."/>
            <person name="Cha I.S."/>
            <person name="Yasuike M."/>
            <person name="Nakamura Y."/>
            <person name="Fujiwara A."/>
            <person name="Sano M."/>
            <person name="Kanai K."/>
            <person name="Kondo H."/>
            <person name="Hirono I."/>
            <person name="Takeyama H."/>
            <person name="Aoki T."/>
            <person name="Jung T.S."/>
        </authorList>
    </citation>
    <scope>NUCLEOTIDE SEQUENCE [LARGE SCALE GENOMIC DNA]</scope>
    <source>
        <strain evidence="3 4">KRS-02083</strain>
    </source>
</reference>
<dbReference type="EMBL" id="ALYM01000002">
    <property type="protein sequence ID" value="EMG25924.1"/>
    <property type="molecule type" value="Genomic_DNA"/>
</dbReference>
<feature type="region of interest" description="Disordered" evidence="1">
    <location>
        <begin position="707"/>
        <end position="731"/>
    </location>
</feature>
<feature type="signal peptide" evidence="2">
    <location>
        <begin position="1"/>
        <end position="21"/>
    </location>
</feature>
<feature type="region of interest" description="Disordered" evidence="1">
    <location>
        <begin position="415"/>
        <end position="463"/>
    </location>
</feature>
<evidence type="ECO:0000313" key="3">
    <source>
        <dbReference type="EMBL" id="EMG25924.1"/>
    </source>
</evidence>
<gene>
    <name evidence="3" type="ORF">SPJ1_0601</name>
</gene>
<evidence type="ECO:0000256" key="2">
    <source>
        <dbReference type="SAM" id="SignalP"/>
    </source>
</evidence>
<dbReference type="Pfam" id="PF04270">
    <property type="entry name" value="Strep_his_triad"/>
    <property type="match status" value="6"/>
</dbReference>
<dbReference type="InterPro" id="IPR006270">
    <property type="entry name" value="Strep_his_triad_rpt"/>
</dbReference>
<dbReference type="NCBIfam" id="TIGR01363">
    <property type="entry name" value="strep_his_triad"/>
    <property type="match status" value="1"/>
</dbReference>
<dbReference type="SUPFAM" id="SSF142887">
    <property type="entry name" value="PhtA domain-like"/>
    <property type="match status" value="3"/>
</dbReference>
<feature type="region of interest" description="Disordered" evidence="1">
    <location>
        <begin position="152"/>
        <end position="199"/>
    </location>
</feature>